<keyword evidence="2" id="KW-1185">Reference proteome</keyword>
<dbReference type="Proteomes" id="UP001191082">
    <property type="component" value="Unassembled WGS sequence"/>
</dbReference>
<comment type="caution">
    <text evidence="1">The sequence shown here is derived from an EMBL/GenBank/DDBJ whole genome shotgun (WGS) entry which is preliminary data.</text>
</comment>
<dbReference type="RefSeq" id="WP_138864560.1">
    <property type="nucleotide sequence ID" value="NZ_VCPC01000003.1"/>
</dbReference>
<accession>A0ABY2X6T1</accession>
<name>A0ABY2X6T1_9RHOB</name>
<evidence type="ECO:0000313" key="2">
    <source>
        <dbReference type="Proteomes" id="UP001191082"/>
    </source>
</evidence>
<evidence type="ECO:0000313" key="1">
    <source>
        <dbReference type="EMBL" id="TMV11494.1"/>
    </source>
</evidence>
<reference evidence="1 2" key="1">
    <citation type="submission" date="2019-05" db="EMBL/GenBank/DDBJ databases">
        <title>Marivita sp. nov. isolated from sea sediment.</title>
        <authorList>
            <person name="Kim W."/>
        </authorList>
    </citation>
    <scope>NUCLEOTIDE SEQUENCE [LARGE SCALE GENOMIC DNA]</scope>
    <source>
        <strain evidence="1 2">CAU 1492</strain>
    </source>
</reference>
<protein>
    <submittedName>
        <fullName evidence="1">Uncharacterized protein</fullName>
    </submittedName>
</protein>
<gene>
    <name evidence="1" type="ORF">FGK64_14535</name>
</gene>
<dbReference type="EMBL" id="VCPC01000003">
    <property type="protein sequence ID" value="TMV11494.1"/>
    <property type="molecule type" value="Genomic_DNA"/>
</dbReference>
<sequence>MPLTSISDELDRLRLATPDCRMTAFGDLRARLVLTWSAEGPCPRETLDAIAAEAARAFALSGLIDDSSETLAITFSESGTRFFARHDAGSDDVVCADCAPGLDIAPMTHALHDSARRIAEAA</sequence>
<proteinExistence type="predicted"/>
<organism evidence="1 2">
    <name type="scientific">Arenibacterium halophilum</name>
    <dbReference type="NCBI Taxonomy" id="2583821"/>
    <lineage>
        <taxon>Bacteria</taxon>
        <taxon>Pseudomonadati</taxon>
        <taxon>Pseudomonadota</taxon>
        <taxon>Alphaproteobacteria</taxon>
        <taxon>Rhodobacterales</taxon>
        <taxon>Paracoccaceae</taxon>
        <taxon>Arenibacterium</taxon>
    </lineage>
</organism>